<dbReference type="Gene3D" id="3.60.10.10">
    <property type="entry name" value="Endonuclease/exonuclease/phosphatase"/>
    <property type="match status" value="1"/>
</dbReference>
<dbReference type="Proteomes" id="UP000270094">
    <property type="component" value="Unassembled WGS sequence"/>
</dbReference>
<gene>
    <name evidence="1" type="ORF">SVUK_LOCUS4155</name>
</gene>
<dbReference type="OrthoDB" id="5854880at2759"/>
<name>A0A3P7IY69_STRVU</name>
<dbReference type="InterPro" id="IPR036691">
    <property type="entry name" value="Endo/exonu/phosph_ase_sf"/>
</dbReference>
<evidence type="ECO:0000313" key="1">
    <source>
        <dbReference type="EMBL" id="VDM69157.1"/>
    </source>
</evidence>
<proteinExistence type="predicted"/>
<dbReference type="AlphaFoldDB" id="A0A3P7IY69"/>
<keyword evidence="2" id="KW-1185">Reference proteome</keyword>
<organism evidence="1 2">
    <name type="scientific">Strongylus vulgaris</name>
    <name type="common">Blood worm</name>
    <dbReference type="NCBI Taxonomy" id="40348"/>
    <lineage>
        <taxon>Eukaryota</taxon>
        <taxon>Metazoa</taxon>
        <taxon>Ecdysozoa</taxon>
        <taxon>Nematoda</taxon>
        <taxon>Chromadorea</taxon>
        <taxon>Rhabditida</taxon>
        <taxon>Rhabditina</taxon>
        <taxon>Rhabditomorpha</taxon>
        <taxon>Strongyloidea</taxon>
        <taxon>Strongylidae</taxon>
        <taxon>Strongylus</taxon>
    </lineage>
</organism>
<accession>A0A3P7IY69</accession>
<evidence type="ECO:0000313" key="2">
    <source>
        <dbReference type="Proteomes" id="UP000270094"/>
    </source>
</evidence>
<dbReference type="EMBL" id="UYYB01011277">
    <property type="protein sequence ID" value="VDM69157.1"/>
    <property type="molecule type" value="Genomic_DNA"/>
</dbReference>
<sequence length="101" mass="11539">MANSSFVVKRFHQNAEGVGFFVHPSVVHLVDSHEILTPRLAILRLRLLHQKTIIIICYSPTSAADDSELGAFYEGWEEVIRQENSYKFVVYDFNAKIGMPE</sequence>
<protein>
    <submittedName>
        <fullName evidence="1">Uncharacterized protein</fullName>
    </submittedName>
</protein>
<reference evidence="1 2" key="1">
    <citation type="submission" date="2018-11" db="EMBL/GenBank/DDBJ databases">
        <authorList>
            <consortium name="Pathogen Informatics"/>
        </authorList>
    </citation>
    <scope>NUCLEOTIDE SEQUENCE [LARGE SCALE GENOMIC DNA]</scope>
</reference>